<dbReference type="RefSeq" id="WP_125135984.1">
    <property type="nucleotide sequence ID" value="NZ_LR130778.1"/>
</dbReference>
<dbReference type="Gene3D" id="3.20.20.20">
    <property type="entry name" value="Dihydropteroate synthase-like"/>
    <property type="match status" value="1"/>
</dbReference>
<evidence type="ECO:0000256" key="5">
    <source>
        <dbReference type="ARBA" id="ARBA00012458"/>
    </source>
</evidence>
<evidence type="ECO:0000256" key="10">
    <source>
        <dbReference type="ARBA" id="ARBA00022909"/>
    </source>
</evidence>
<evidence type="ECO:0000256" key="4">
    <source>
        <dbReference type="ARBA" id="ARBA00009503"/>
    </source>
</evidence>
<keyword evidence="7 13" id="KW-0808">Transferase</keyword>
<evidence type="ECO:0000256" key="12">
    <source>
        <dbReference type="ARBA" id="ARBA00053449"/>
    </source>
</evidence>
<dbReference type="InterPro" id="IPR045031">
    <property type="entry name" value="DHP_synth-like"/>
</dbReference>
<name>A0A3P7NYT5_9FIRM</name>
<keyword evidence="16" id="KW-1185">Reference proteome</keyword>
<keyword evidence="10 13" id="KW-0289">Folate biosynthesis</keyword>
<dbReference type="KEGG" id="cbar:PATL70BA_0617"/>
<comment type="function">
    <text evidence="12 13">Catalyzes the condensation of para-aminobenzoate (pABA) with 6-hydroxymethyl-7,8-dihydropterin diphosphate (DHPt-PP) to form 7,8-dihydropteroate (H2Pte), the immediate precursor of folate derivatives.</text>
</comment>
<dbReference type="EC" id="2.5.1.15" evidence="5 13"/>
<sequence>MIIGKKNFDFHRHVYIMGILNVTPDSFSDGGKFIGEKDAKSQVEKMILEGADIIDVGGESTRPGHVFVDEEEEIRRVVPVITMIKANFDTVVSIDTSKAMVAKAALDAGADMVNDIWGLKKDPEMANVIAAYNVPCCIMHNRPKGGYDDLIIDMVKDLAGSIELAGKAGIKRENIIIDPGIGFAKTREENLKIMGELRVFNHLGYPLLLGTSRKSLIGGTLDLPVHERIEGTLVTTVIGLQSGVAIFRVHDVLENKRAIDMTMAIMKAGE</sequence>
<comment type="catalytic activity">
    <reaction evidence="1">
        <text>(7,8-dihydropterin-6-yl)methyl diphosphate + 4-aminobenzoate = 7,8-dihydropteroate + diphosphate</text>
        <dbReference type="Rhea" id="RHEA:19949"/>
        <dbReference type="ChEBI" id="CHEBI:17836"/>
        <dbReference type="ChEBI" id="CHEBI:17839"/>
        <dbReference type="ChEBI" id="CHEBI:33019"/>
        <dbReference type="ChEBI" id="CHEBI:72950"/>
        <dbReference type="EC" id="2.5.1.15"/>
    </reaction>
</comment>
<keyword evidence="9 13" id="KW-0460">Magnesium</keyword>
<dbReference type="EMBL" id="LR130778">
    <property type="protein sequence ID" value="VDN46480.1"/>
    <property type="molecule type" value="Genomic_DNA"/>
</dbReference>
<dbReference type="Pfam" id="PF00809">
    <property type="entry name" value="Pterin_bind"/>
    <property type="match status" value="1"/>
</dbReference>
<evidence type="ECO:0000256" key="13">
    <source>
        <dbReference type="RuleBase" id="RU361205"/>
    </source>
</evidence>
<dbReference type="PROSITE" id="PS00792">
    <property type="entry name" value="DHPS_1"/>
    <property type="match status" value="1"/>
</dbReference>
<organism evidence="15 16">
    <name type="scientific">Petrocella atlantisensis</name>
    <dbReference type="NCBI Taxonomy" id="2173034"/>
    <lineage>
        <taxon>Bacteria</taxon>
        <taxon>Bacillati</taxon>
        <taxon>Bacillota</taxon>
        <taxon>Clostridia</taxon>
        <taxon>Lachnospirales</taxon>
        <taxon>Vallitaleaceae</taxon>
        <taxon>Petrocella</taxon>
    </lineage>
</organism>
<evidence type="ECO:0000313" key="16">
    <source>
        <dbReference type="Proteomes" id="UP000279029"/>
    </source>
</evidence>
<dbReference type="InterPro" id="IPR011005">
    <property type="entry name" value="Dihydropteroate_synth-like_sf"/>
</dbReference>
<dbReference type="PROSITE" id="PS00793">
    <property type="entry name" value="DHPS_2"/>
    <property type="match status" value="1"/>
</dbReference>
<dbReference type="Proteomes" id="UP000279029">
    <property type="component" value="Chromosome"/>
</dbReference>
<dbReference type="OrthoDB" id="9811744at2"/>
<dbReference type="InterPro" id="IPR000489">
    <property type="entry name" value="Pterin-binding_dom"/>
</dbReference>
<keyword evidence="8 13" id="KW-0479">Metal-binding</keyword>
<evidence type="ECO:0000313" key="15">
    <source>
        <dbReference type="EMBL" id="VDN46480.1"/>
    </source>
</evidence>
<dbReference type="NCBIfam" id="TIGR01496">
    <property type="entry name" value="DHPS"/>
    <property type="match status" value="1"/>
</dbReference>
<dbReference type="CDD" id="cd00739">
    <property type="entry name" value="DHPS"/>
    <property type="match status" value="1"/>
</dbReference>
<dbReference type="FunFam" id="3.20.20.20:FF:000006">
    <property type="entry name" value="Dihydropteroate synthase"/>
    <property type="match status" value="1"/>
</dbReference>
<dbReference type="GO" id="GO:0046872">
    <property type="term" value="F:metal ion binding"/>
    <property type="evidence" value="ECO:0007669"/>
    <property type="project" value="UniProtKB-KW"/>
</dbReference>
<evidence type="ECO:0000256" key="3">
    <source>
        <dbReference type="ARBA" id="ARBA00004763"/>
    </source>
</evidence>
<gene>
    <name evidence="15" type="primary">folP</name>
    <name evidence="15" type="ORF">PATL70BA_0617</name>
</gene>
<evidence type="ECO:0000256" key="1">
    <source>
        <dbReference type="ARBA" id="ARBA00000012"/>
    </source>
</evidence>
<dbReference type="PANTHER" id="PTHR20941:SF1">
    <property type="entry name" value="FOLIC ACID SYNTHESIS PROTEIN FOL1"/>
    <property type="match status" value="1"/>
</dbReference>
<evidence type="ECO:0000256" key="8">
    <source>
        <dbReference type="ARBA" id="ARBA00022723"/>
    </source>
</evidence>
<evidence type="ECO:0000256" key="7">
    <source>
        <dbReference type="ARBA" id="ARBA00022679"/>
    </source>
</evidence>
<dbReference type="InterPro" id="IPR006390">
    <property type="entry name" value="DHP_synth_dom"/>
</dbReference>
<protein>
    <recommendedName>
        <fullName evidence="6 13">Dihydropteroate synthase</fullName>
        <shortName evidence="13">DHPS</shortName>
        <ecNumber evidence="5 13">2.5.1.15</ecNumber>
    </recommendedName>
    <alternativeName>
        <fullName evidence="11 13">Dihydropteroate pyrophosphorylase</fullName>
    </alternativeName>
</protein>
<dbReference type="GO" id="GO:0046654">
    <property type="term" value="P:tetrahydrofolate biosynthetic process"/>
    <property type="evidence" value="ECO:0007669"/>
    <property type="project" value="UniProtKB-UniPathway"/>
</dbReference>
<evidence type="ECO:0000256" key="9">
    <source>
        <dbReference type="ARBA" id="ARBA00022842"/>
    </source>
</evidence>
<accession>A0A3P7NYT5</accession>
<dbReference type="UniPathway" id="UPA00077">
    <property type="reaction ID" value="UER00156"/>
</dbReference>
<comment type="similarity">
    <text evidence="4 13">Belongs to the DHPS family.</text>
</comment>
<proteinExistence type="inferred from homology"/>
<dbReference type="SUPFAM" id="SSF51717">
    <property type="entry name" value="Dihydropteroate synthetase-like"/>
    <property type="match status" value="1"/>
</dbReference>
<evidence type="ECO:0000256" key="2">
    <source>
        <dbReference type="ARBA" id="ARBA00001946"/>
    </source>
</evidence>
<feature type="domain" description="Pterin-binding" evidence="14">
    <location>
        <begin position="14"/>
        <end position="260"/>
    </location>
</feature>
<dbReference type="GO" id="GO:0004156">
    <property type="term" value="F:dihydropteroate synthase activity"/>
    <property type="evidence" value="ECO:0007669"/>
    <property type="project" value="UniProtKB-EC"/>
</dbReference>
<evidence type="ECO:0000259" key="14">
    <source>
        <dbReference type="PROSITE" id="PS50972"/>
    </source>
</evidence>
<dbReference type="PROSITE" id="PS50972">
    <property type="entry name" value="PTERIN_BINDING"/>
    <property type="match status" value="1"/>
</dbReference>
<dbReference type="PANTHER" id="PTHR20941">
    <property type="entry name" value="FOLATE SYNTHESIS PROTEINS"/>
    <property type="match status" value="1"/>
</dbReference>
<comment type="cofactor">
    <cofactor evidence="2 13">
        <name>Mg(2+)</name>
        <dbReference type="ChEBI" id="CHEBI:18420"/>
    </cofactor>
</comment>
<evidence type="ECO:0000256" key="6">
    <source>
        <dbReference type="ARBA" id="ARBA00016919"/>
    </source>
</evidence>
<dbReference type="GO" id="GO:0046656">
    <property type="term" value="P:folic acid biosynthetic process"/>
    <property type="evidence" value="ECO:0007669"/>
    <property type="project" value="UniProtKB-KW"/>
</dbReference>
<evidence type="ECO:0000256" key="11">
    <source>
        <dbReference type="ARBA" id="ARBA00030193"/>
    </source>
</evidence>
<dbReference type="AlphaFoldDB" id="A0A3P7NYT5"/>
<reference evidence="15 16" key="1">
    <citation type="submission" date="2018-09" db="EMBL/GenBank/DDBJ databases">
        <authorList>
            <person name="Postec A."/>
        </authorList>
    </citation>
    <scope>NUCLEOTIDE SEQUENCE [LARGE SCALE GENOMIC DNA]</scope>
    <source>
        <strain evidence="15">70B-A</strain>
    </source>
</reference>
<dbReference type="GO" id="GO:0005829">
    <property type="term" value="C:cytosol"/>
    <property type="evidence" value="ECO:0007669"/>
    <property type="project" value="TreeGrafter"/>
</dbReference>
<comment type="pathway">
    <text evidence="3 13">Cofactor biosynthesis; tetrahydrofolate biosynthesis; 7,8-dihydrofolate from 2-amino-4-hydroxy-6-hydroxymethyl-7,8-dihydropteridine diphosphate and 4-aminobenzoate: step 1/2.</text>
</comment>